<reference evidence="1" key="1">
    <citation type="journal article" date="2022" name="Nat. Microbiol.">
        <title>Three families of Asgard archaeal viruses identified in metagenome-assembled genomes.</title>
        <authorList>
            <person name="Medvedeva S."/>
            <person name="Sun J."/>
            <person name="Yutin N."/>
            <person name="Koonin E.V."/>
            <person name="Nunoura T."/>
            <person name="Rinke C."/>
            <person name="Krupovic M."/>
        </authorList>
    </citation>
    <scope>NUCLEOTIDE SEQUENCE</scope>
</reference>
<protein>
    <submittedName>
        <fullName evidence="1">Uncharacterized protein</fullName>
    </submittedName>
</protein>
<dbReference type="Proteomes" id="UP001161480">
    <property type="component" value="Segment"/>
</dbReference>
<sequence>MSLFDKLIEDLGNLRTVHPISYCSLCKLLKERTIEISIQERPNFDFLLNVVLCENCFKEYLEVIFG</sequence>
<gene>
    <name evidence="1" type="ORF">ES702_05926</name>
</gene>
<proteinExistence type="predicted"/>
<dbReference type="EMBL" id="BK062752">
    <property type="protein sequence ID" value="DAZ90963.1"/>
    <property type="molecule type" value="Genomic_DNA"/>
</dbReference>
<evidence type="ECO:0000313" key="1">
    <source>
        <dbReference type="EMBL" id="DAZ90963.1"/>
    </source>
</evidence>
<accession>A0A9N7AB89</accession>
<name>A0A9N7AB89_9VIRU</name>
<organism evidence="1 2">
    <name type="scientific">Lokiarchaeia virus SkuldV3</name>
    <dbReference type="NCBI Taxonomy" id="2983915"/>
    <lineage>
        <taxon>Viruses</taxon>
        <taxon>Varidnaviria</taxon>
        <taxon>Abadenavirae</taxon>
        <taxon>Produgelaviricota</taxon>
        <taxon>Belvinaviricetes</taxon>
        <taxon>Atroposvirales</taxon>
        <taxon>Skuldviridae</taxon>
        <taxon>Delusorvirus</taxon>
        <taxon>Delusorvirus cascadiense</taxon>
    </lineage>
</organism>
<evidence type="ECO:0000313" key="2">
    <source>
        <dbReference type="Proteomes" id="UP001161480"/>
    </source>
</evidence>
<keyword evidence="2" id="KW-1185">Reference proteome</keyword>